<evidence type="ECO:0000313" key="3">
    <source>
        <dbReference type="Proteomes" id="UP000269945"/>
    </source>
</evidence>
<evidence type="ECO:0000313" key="2">
    <source>
        <dbReference type="EMBL" id="VCX37664.1"/>
    </source>
</evidence>
<sequence>MLPGAAAGHISALRAGRGVIQPAIRARWGVGGDLPPRGSSPPPALSRTPSPACPPKARSCPFTSVGSLVFKHSRPQTQTIIRASPVDAERTRAAYTLQPYWA</sequence>
<comment type="caution">
    <text evidence="2">The sequence shown here is derived from an EMBL/GenBank/DDBJ whole genome shotgun (WGS) entry which is preliminary data.</text>
</comment>
<reference evidence="2 3" key="1">
    <citation type="submission" date="2018-10" db="EMBL/GenBank/DDBJ databases">
        <authorList>
            <person name="Ekblom R."/>
            <person name="Jareborg N."/>
        </authorList>
    </citation>
    <scope>NUCLEOTIDE SEQUENCE [LARGE SCALE GENOMIC DNA]</scope>
    <source>
        <tissue evidence="2">Muscle</tissue>
    </source>
</reference>
<name>A0A9X9M688_GULGU</name>
<dbReference type="Proteomes" id="UP000269945">
    <property type="component" value="Unassembled WGS sequence"/>
</dbReference>
<organism evidence="2 3">
    <name type="scientific">Gulo gulo</name>
    <name type="common">Wolverine</name>
    <name type="synonym">Gluton</name>
    <dbReference type="NCBI Taxonomy" id="48420"/>
    <lineage>
        <taxon>Eukaryota</taxon>
        <taxon>Metazoa</taxon>
        <taxon>Chordata</taxon>
        <taxon>Craniata</taxon>
        <taxon>Vertebrata</taxon>
        <taxon>Euteleostomi</taxon>
        <taxon>Mammalia</taxon>
        <taxon>Eutheria</taxon>
        <taxon>Laurasiatheria</taxon>
        <taxon>Carnivora</taxon>
        <taxon>Caniformia</taxon>
        <taxon>Musteloidea</taxon>
        <taxon>Mustelidae</taxon>
        <taxon>Guloninae</taxon>
        <taxon>Gulo</taxon>
    </lineage>
</organism>
<accession>A0A9X9M688</accession>
<evidence type="ECO:0000256" key="1">
    <source>
        <dbReference type="SAM" id="MobiDB-lite"/>
    </source>
</evidence>
<keyword evidence="3" id="KW-1185">Reference proteome</keyword>
<dbReference type="AlphaFoldDB" id="A0A9X9M688"/>
<protein>
    <submittedName>
        <fullName evidence="2">Uncharacterized protein</fullName>
    </submittedName>
</protein>
<dbReference type="EMBL" id="CYRY02043346">
    <property type="protein sequence ID" value="VCX37664.1"/>
    <property type="molecule type" value="Genomic_DNA"/>
</dbReference>
<proteinExistence type="predicted"/>
<gene>
    <name evidence="2" type="ORF">BN2614_LOCUS1</name>
</gene>
<feature type="region of interest" description="Disordered" evidence="1">
    <location>
        <begin position="28"/>
        <end position="57"/>
    </location>
</feature>